<dbReference type="Pfam" id="PF08271">
    <property type="entry name" value="Zn_Ribbon_TF"/>
    <property type="match status" value="1"/>
</dbReference>
<proteinExistence type="predicted"/>
<dbReference type="AlphaFoldDB" id="A0A7S1YQV6"/>
<dbReference type="Gene3D" id="1.10.472.170">
    <property type="match status" value="1"/>
</dbReference>
<reference evidence="4" key="1">
    <citation type="submission" date="2021-01" db="EMBL/GenBank/DDBJ databases">
        <authorList>
            <person name="Corre E."/>
            <person name="Pelletier E."/>
            <person name="Niang G."/>
            <person name="Scheremetjew M."/>
            <person name="Finn R."/>
            <person name="Kale V."/>
            <person name="Holt S."/>
            <person name="Cochrane G."/>
            <person name="Meng A."/>
            <person name="Brown T."/>
            <person name="Cohen L."/>
        </authorList>
    </citation>
    <scope>NUCLEOTIDE SEQUENCE</scope>
    <source>
        <strain evidence="4">Pop2</strain>
    </source>
</reference>
<keyword evidence="1" id="KW-0863">Zinc-finger</keyword>
<accession>A0A7S1YQV6</accession>
<organism evidence="4">
    <name type="scientific">Ditylum brightwellii</name>
    <dbReference type="NCBI Taxonomy" id="49249"/>
    <lineage>
        <taxon>Eukaryota</taxon>
        <taxon>Sar</taxon>
        <taxon>Stramenopiles</taxon>
        <taxon>Ochrophyta</taxon>
        <taxon>Bacillariophyta</taxon>
        <taxon>Mediophyceae</taxon>
        <taxon>Lithodesmiophycidae</taxon>
        <taxon>Lithodesmiales</taxon>
        <taxon>Lithodesmiaceae</taxon>
        <taxon>Ditylum</taxon>
    </lineage>
</organism>
<feature type="region of interest" description="Disordered" evidence="2">
    <location>
        <begin position="392"/>
        <end position="417"/>
    </location>
</feature>
<evidence type="ECO:0000256" key="2">
    <source>
        <dbReference type="SAM" id="MobiDB-lite"/>
    </source>
</evidence>
<dbReference type="GO" id="GO:0008270">
    <property type="term" value="F:zinc ion binding"/>
    <property type="evidence" value="ECO:0007669"/>
    <property type="project" value="UniProtKB-KW"/>
</dbReference>
<evidence type="ECO:0000259" key="3">
    <source>
        <dbReference type="PROSITE" id="PS51134"/>
    </source>
</evidence>
<feature type="region of interest" description="Disordered" evidence="2">
    <location>
        <begin position="628"/>
        <end position="689"/>
    </location>
</feature>
<feature type="compositionally biased region" description="Basic and acidic residues" evidence="2">
    <location>
        <begin position="649"/>
        <end position="669"/>
    </location>
</feature>
<evidence type="ECO:0000313" key="4">
    <source>
        <dbReference type="EMBL" id="CAD9316503.1"/>
    </source>
</evidence>
<dbReference type="EMBL" id="HBGN01004387">
    <property type="protein sequence ID" value="CAD9316503.1"/>
    <property type="molecule type" value="Transcribed_RNA"/>
</dbReference>
<name>A0A7S1YQV6_9STRA</name>
<feature type="domain" description="TFIIB-type" evidence="3">
    <location>
        <begin position="75"/>
        <end position="109"/>
    </location>
</feature>
<protein>
    <recommendedName>
        <fullName evidence="3">TFIIB-type domain-containing protein</fullName>
    </recommendedName>
</protein>
<keyword evidence="1" id="KW-0479">Metal-binding</keyword>
<dbReference type="PROSITE" id="PS51134">
    <property type="entry name" value="ZF_TFIIB"/>
    <property type="match status" value="1"/>
</dbReference>
<evidence type="ECO:0000256" key="1">
    <source>
        <dbReference type="PROSITE-ProRule" id="PRU00469"/>
    </source>
</evidence>
<feature type="region of interest" description="Disordered" evidence="2">
    <location>
        <begin position="453"/>
        <end position="475"/>
    </location>
</feature>
<gene>
    <name evidence="4" type="ORF">DBRI1063_LOCUS2910</name>
</gene>
<feature type="compositionally biased region" description="Basic and acidic residues" evidence="2">
    <location>
        <begin position="400"/>
        <end position="417"/>
    </location>
</feature>
<dbReference type="InterPro" id="IPR013137">
    <property type="entry name" value="Znf_TFIIB"/>
</dbReference>
<feature type="region of interest" description="Disordered" evidence="2">
    <location>
        <begin position="43"/>
        <end position="71"/>
    </location>
</feature>
<keyword evidence="1" id="KW-0862">Zinc</keyword>
<dbReference type="SUPFAM" id="SSF57783">
    <property type="entry name" value="Zinc beta-ribbon"/>
    <property type="match status" value="1"/>
</dbReference>
<feature type="compositionally biased region" description="Polar residues" evidence="2">
    <location>
        <begin position="43"/>
        <end position="54"/>
    </location>
</feature>
<feature type="compositionally biased region" description="Pro residues" evidence="2">
    <location>
        <begin position="58"/>
        <end position="67"/>
    </location>
</feature>
<feature type="region of interest" description="Disordered" evidence="2">
    <location>
        <begin position="524"/>
        <end position="553"/>
    </location>
</feature>
<sequence length="850" mass="95011">MAFLSSVITTLTQTNNRASSSTSSNTNYASLFTSSSSSNADVITSSCTSSSPHNASHDPPPPPPPPARFSAYNYEDEYPPCTHCHNPTSLVLDRTAGDVVCTNCGIVHDEKYLDTSAEWREFNDVEDIIKNKPSSQRSSLLTVNEDLYIGGLQPTLLSSAPFGGVTSTLANSSCAKEGAIVAQKEARLRRRLVFVNKKLDKKMERMHEEKMAEAKIARDVLKKRREEKKKRAAQQLQMHGVAVKKEEEEEIVEDEYHLLVERREALLVASSSLTAPDPSTAVSANTNNPEKWSLRHAYLLHAPINDYIQHYHPSFSAEESFTIHREINMEKEALLKKLSKSTINSLHAFYTTYLRINSSLQTLSLPQLISKEVIHYYIQYVIHKNGIHVRGVSTSSSGAGDKKDKREEKERLRQQKQDNDYIMGGSLGSALIYVVGKKLGWGRSLMDVCDSFNPQDDDEEKNDEKQQVKKKKKKKRLLIKPKHCCRAMNEVKVIFPHLFQNAAAAAAGGVTSSAIVPDVTTSSSSSTAMVHVKQEEGTTVSSPPPPPPSSNTIMTTSNQMTQHSIRNLSLPPITQNMICILTHHILTEQRTKGRDSGIKPNVIVGGVTYMICSAGLIMERLAKQACSSSSSSGAKNGWKKNGVLIQSKRKLEEKEMEVNDSKKQRKQEDPNETTTTVNPQEEEDTKRPAEEKLLAGRADDTTDVLPPLLQPTLEDVDDILLSSSSTATATTSFDVLSHKPINQNIGKSASSYTTAQEQDELHSWEAWKHHFSTSSSSSWHRSLPHIAKQLKISKHSLYDYYRKSIFKRRLELLQSLRNYEREEEEEQEEEKWMRKSMMAAAPLMTLPSKG</sequence>